<proteinExistence type="predicted"/>
<feature type="non-terminal residue" evidence="1">
    <location>
        <position position="106"/>
    </location>
</feature>
<name>X0VM22_9ZZZZ</name>
<gene>
    <name evidence="1" type="ORF">S01H1_33610</name>
</gene>
<accession>X0VM22</accession>
<comment type="caution">
    <text evidence="1">The sequence shown here is derived from an EMBL/GenBank/DDBJ whole genome shotgun (WGS) entry which is preliminary data.</text>
</comment>
<evidence type="ECO:0000313" key="1">
    <source>
        <dbReference type="EMBL" id="GAG12247.1"/>
    </source>
</evidence>
<dbReference type="AlphaFoldDB" id="X0VM22"/>
<sequence length="106" mass="11960">MVVKPLQDKPQRSAKPVDLWKQPVSIFLEEHSKISDVYVVNESDNLDTVLSKLLVRENLEDVVAVIGKNSPEDSVKGLIADIDLLLKLQQNRENIERGGKPIQEMN</sequence>
<dbReference type="EMBL" id="BARS01020873">
    <property type="protein sequence ID" value="GAG12247.1"/>
    <property type="molecule type" value="Genomic_DNA"/>
</dbReference>
<reference evidence="1" key="1">
    <citation type="journal article" date="2014" name="Front. Microbiol.">
        <title>High frequency of phylogenetically diverse reductive dehalogenase-homologous genes in deep subseafloor sedimentary metagenomes.</title>
        <authorList>
            <person name="Kawai M."/>
            <person name="Futagami T."/>
            <person name="Toyoda A."/>
            <person name="Takaki Y."/>
            <person name="Nishi S."/>
            <person name="Hori S."/>
            <person name="Arai W."/>
            <person name="Tsubouchi T."/>
            <person name="Morono Y."/>
            <person name="Uchiyama I."/>
            <person name="Ito T."/>
            <person name="Fujiyama A."/>
            <person name="Inagaki F."/>
            <person name="Takami H."/>
        </authorList>
    </citation>
    <scope>NUCLEOTIDE SEQUENCE</scope>
    <source>
        <strain evidence="1">Expedition CK06-06</strain>
    </source>
</reference>
<organism evidence="1">
    <name type="scientific">marine sediment metagenome</name>
    <dbReference type="NCBI Taxonomy" id="412755"/>
    <lineage>
        <taxon>unclassified sequences</taxon>
        <taxon>metagenomes</taxon>
        <taxon>ecological metagenomes</taxon>
    </lineage>
</organism>
<protein>
    <submittedName>
        <fullName evidence="1">Uncharacterized protein</fullName>
    </submittedName>
</protein>